<dbReference type="Proteomes" id="UP000287766">
    <property type="component" value="Unassembled WGS sequence"/>
</dbReference>
<dbReference type="SUPFAM" id="SSF52402">
    <property type="entry name" value="Adenine nucleotide alpha hydrolases-like"/>
    <property type="match status" value="2"/>
</dbReference>
<organism evidence="3 4">
    <name type="scientific">Pseudidiomarina aestuarii</name>
    <dbReference type="NCBI Taxonomy" id="624146"/>
    <lineage>
        <taxon>Bacteria</taxon>
        <taxon>Pseudomonadati</taxon>
        <taxon>Pseudomonadota</taxon>
        <taxon>Gammaproteobacteria</taxon>
        <taxon>Alteromonadales</taxon>
        <taxon>Idiomarinaceae</taxon>
        <taxon>Pseudidiomarina</taxon>
    </lineage>
</organism>
<dbReference type="Gene3D" id="3.40.50.12370">
    <property type="match status" value="1"/>
</dbReference>
<dbReference type="Pfam" id="PF00582">
    <property type="entry name" value="Usp"/>
    <property type="match status" value="2"/>
</dbReference>
<dbReference type="PANTHER" id="PTHR46268">
    <property type="entry name" value="STRESS RESPONSE PROTEIN NHAX"/>
    <property type="match status" value="1"/>
</dbReference>
<dbReference type="PANTHER" id="PTHR46268:SF6">
    <property type="entry name" value="UNIVERSAL STRESS PROTEIN UP12"/>
    <property type="match status" value="1"/>
</dbReference>
<dbReference type="RefSeq" id="WP_169929642.1">
    <property type="nucleotide sequence ID" value="NZ_PIPR01000001.1"/>
</dbReference>
<proteinExistence type="inferred from homology"/>
<gene>
    <name evidence="3" type="ORF">CWE22_01540</name>
</gene>
<name>A0A7Z6ZTD9_9GAMM</name>
<dbReference type="EMBL" id="PIPR01000001">
    <property type="protein sequence ID" value="RUO40907.1"/>
    <property type="molecule type" value="Genomic_DNA"/>
</dbReference>
<reference evidence="4" key="1">
    <citation type="journal article" date="2018" name="Front. Microbiol.">
        <title>Genome-Based Analysis Reveals the Taxonomy and Diversity of the Family Idiomarinaceae.</title>
        <authorList>
            <person name="Liu Y."/>
            <person name="Lai Q."/>
            <person name="Shao Z."/>
        </authorList>
    </citation>
    <scope>NUCLEOTIDE SEQUENCE [LARGE SCALE GENOMIC DNA]</scope>
    <source>
        <strain evidence="4">KYW314</strain>
    </source>
</reference>
<dbReference type="InterPro" id="IPR006016">
    <property type="entry name" value="UspA"/>
</dbReference>
<comment type="caution">
    <text evidence="3">The sequence shown here is derived from an EMBL/GenBank/DDBJ whole genome shotgun (WGS) entry which is preliminary data.</text>
</comment>
<comment type="similarity">
    <text evidence="1">Belongs to the universal stress protein A family.</text>
</comment>
<evidence type="ECO:0000256" key="1">
    <source>
        <dbReference type="ARBA" id="ARBA00008791"/>
    </source>
</evidence>
<dbReference type="InterPro" id="IPR006015">
    <property type="entry name" value="Universal_stress_UspA"/>
</dbReference>
<evidence type="ECO:0000313" key="4">
    <source>
        <dbReference type="Proteomes" id="UP000287766"/>
    </source>
</evidence>
<sequence>MSQVIACIDGSAATVAVCDYSAWAATQLDAPLLLLHVLDDKRYPTATDLSGNIGLGSREQLLDELAALDEQRAKIALQQGHGMLESAKARAREDGVATVQMRQRHGDLTESLQDLEGDTRLVVLGLHGKDSSANPQLIGSHVETVIRTAQRPLLLTPASYQKPGSVMIAYDGSATTQKGVQMMAQSPLFKGMPVHVVMVDVDTVDNREKLMWAENLLKSHGHQVVTVLRAGEVEPTLHGYQTEQDIDVLVMGAYGHSRLRQFLVGSTTTAMLQTSTRPVLILR</sequence>
<accession>A0A7Z6ZTD9</accession>
<evidence type="ECO:0000259" key="2">
    <source>
        <dbReference type="Pfam" id="PF00582"/>
    </source>
</evidence>
<feature type="domain" description="UspA" evidence="2">
    <location>
        <begin position="3"/>
        <end position="156"/>
    </location>
</feature>
<protein>
    <submittedName>
        <fullName evidence="3">Universal stress protein UspA</fullName>
    </submittedName>
</protein>
<keyword evidence="4" id="KW-1185">Reference proteome</keyword>
<feature type="domain" description="UspA" evidence="2">
    <location>
        <begin position="166"/>
        <end position="283"/>
    </location>
</feature>
<evidence type="ECO:0000313" key="3">
    <source>
        <dbReference type="EMBL" id="RUO40907.1"/>
    </source>
</evidence>
<dbReference type="PRINTS" id="PR01438">
    <property type="entry name" value="UNVRSLSTRESS"/>
</dbReference>
<dbReference type="AlphaFoldDB" id="A0A7Z6ZTD9"/>
<dbReference type="CDD" id="cd00293">
    <property type="entry name" value="USP-like"/>
    <property type="match status" value="2"/>
</dbReference>